<evidence type="ECO:0000256" key="4">
    <source>
        <dbReference type="SAM" id="SignalP"/>
    </source>
</evidence>
<dbReference type="Proteomes" id="UP000249135">
    <property type="component" value="Unassembled WGS sequence"/>
</dbReference>
<dbReference type="SUPFAM" id="SSF53822">
    <property type="entry name" value="Periplasmic binding protein-like I"/>
    <property type="match status" value="1"/>
</dbReference>
<evidence type="ECO:0000259" key="5">
    <source>
        <dbReference type="Pfam" id="PF13377"/>
    </source>
</evidence>
<dbReference type="InterPro" id="IPR008979">
    <property type="entry name" value="Galactose-bd-like_sf"/>
</dbReference>
<gene>
    <name evidence="6" type="ORF">DI563_06915</name>
</gene>
<dbReference type="AlphaFoldDB" id="A0A2W5SA20"/>
<dbReference type="GO" id="GO:0000976">
    <property type="term" value="F:transcription cis-regulatory region binding"/>
    <property type="evidence" value="ECO:0007669"/>
    <property type="project" value="TreeGrafter"/>
</dbReference>
<dbReference type="Pfam" id="PF13377">
    <property type="entry name" value="Peripla_BP_3"/>
    <property type="match status" value="1"/>
</dbReference>
<dbReference type="GO" id="GO:0003700">
    <property type="term" value="F:DNA-binding transcription factor activity"/>
    <property type="evidence" value="ECO:0007669"/>
    <property type="project" value="TreeGrafter"/>
</dbReference>
<keyword evidence="4" id="KW-0732">Signal</keyword>
<dbReference type="InterPro" id="IPR028082">
    <property type="entry name" value="Peripla_BP_I"/>
</dbReference>
<protein>
    <recommendedName>
        <fullName evidence="5">Transcriptional regulator LacI/GalR-like sensor domain-containing protein</fullName>
    </recommendedName>
</protein>
<dbReference type="PANTHER" id="PTHR30146">
    <property type="entry name" value="LACI-RELATED TRANSCRIPTIONAL REPRESSOR"/>
    <property type="match status" value="1"/>
</dbReference>
<keyword evidence="3" id="KW-0804">Transcription</keyword>
<dbReference type="SUPFAM" id="SSF49785">
    <property type="entry name" value="Galactose-binding domain-like"/>
    <property type="match status" value="1"/>
</dbReference>
<accession>A0A2W5SA20</accession>
<evidence type="ECO:0000256" key="1">
    <source>
        <dbReference type="ARBA" id="ARBA00023015"/>
    </source>
</evidence>
<evidence type="ECO:0000313" key="6">
    <source>
        <dbReference type="EMBL" id="PZQ76483.1"/>
    </source>
</evidence>
<organism evidence="6 7">
    <name type="scientific">Variovorax paradoxus</name>
    <dbReference type="NCBI Taxonomy" id="34073"/>
    <lineage>
        <taxon>Bacteria</taxon>
        <taxon>Pseudomonadati</taxon>
        <taxon>Pseudomonadota</taxon>
        <taxon>Betaproteobacteria</taxon>
        <taxon>Burkholderiales</taxon>
        <taxon>Comamonadaceae</taxon>
        <taxon>Variovorax</taxon>
    </lineage>
</organism>
<feature type="chain" id="PRO_5016056229" description="Transcriptional regulator LacI/GalR-like sensor domain-containing protein" evidence="4">
    <location>
        <begin position="26"/>
        <end position="288"/>
    </location>
</feature>
<keyword evidence="1" id="KW-0805">Transcription regulation</keyword>
<dbReference type="Gene3D" id="3.40.50.2300">
    <property type="match status" value="1"/>
</dbReference>
<dbReference type="InterPro" id="IPR046335">
    <property type="entry name" value="LacI/GalR-like_sensor"/>
</dbReference>
<sequence length="288" mass="30931">MSARLARWAAGLVLCLLWPAAAVSAATADNAAPGVKVLRAAQVQAEVGGRREVWRTVNLPYHWDRVHRNSPGTALIEARFDLPQRAEEPYTLYFPLIGSAAEVWLNDRLLVRYGELDAANQNDFGKIARQVAVPPSLLGARNLQAIGAIDECRRRGIRVPQDLSITGFDDIEHAAIVVPPSTTVKVMEGPSPDAGVAARDEGDRAGEPGCGARYCAIAERSATEAGGLDLAQDIGCRVGRQFQRGTVNEWTPALMFGHGIKVRYDAVLRQAAGGTAVMGHHARASIRA</sequence>
<dbReference type="EMBL" id="QFPP01000051">
    <property type="protein sequence ID" value="PZQ76483.1"/>
    <property type="molecule type" value="Genomic_DNA"/>
</dbReference>
<evidence type="ECO:0000256" key="3">
    <source>
        <dbReference type="ARBA" id="ARBA00023163"/>
    </source>
</evidence>
<proteinExistence type="predicted"/>
<evidence type="ECO:0000256" key="2">
    <source>
        <dbReference type="ARBA" id="ARBA00023125"/>
    </source>
</evidence>
<name>A0A2W5SA20_VARPD</name>
<reference evidence="6 7" key="1">
    <citation type="submission" date="2017-08" db="EMBL/GenBank/DDBJ databases">
        <title>Infants hospitalized years apart are colonized by the same room-sourced microbial strains.</title>
        <authorList>
            <person name="Brooks B."/>
            <person name="Olm M.R."/>
            <person name="Firek B.A."/>
            <person name="Baker R."/>
            <person name="Thomas B.C."/>
            <person name="Morowitz M.J."/>
            <person name="Banfield J.F."/>
        </authorList>
    </citation>
    <scope>NUCLEOTIDE SEQUENCE [LARGE SCALE GENOMIC DNA]</scope>
    <source>
        <strain evidence="6">S2_005_003_R2_41</strain>
    </source>
</reference>
<evidence type="ECO:0000313" key="7">
    <source>
        <dbReference type="Proteomes" id="UP000249135"/>
    </source>
</evidence>
<comment type="caution">
    <text evidence="6">The sequence shown here is derived from an EMBL/GenBank/DDBJ whole genome shotgun (WGS) entry which is preliminary data.</text>
</comment>
<feature type="domain" description="Transcriptional regulator LacI/GalR-like sensor" evidence="5">
    <location>
        <begin position="133"/>
        <end position="186"/>
    </location>
</feature>
<keyword evidence="2" id="KW-0238">DNA-binding</keyword>
<feature type="signal peptide" evidence="4">
    <location>
        <begin position="1"/>
        <end position="25"/>
    </location>
</feature>
<dbReference type="PANTHER" id="PTHR30146:SF109">
    <property type="entry name" value="HTH-TYPE TRANSCRIPTIONAL REGULATOR GALS"/>
    <property type="match status" value="1"/>
</dbReference>